<dbReference type="RefSeq" id="WP_106483392.1">
    <property type="nucleotide sequence ID" value="NZ_LT984417.1"/>
</dbReference>
<evidence type="ECO:0000313" key="1">
    <source>
        <dbReference type="EMBL" id="SPC39156.1"/>
    </source>
</evidence>
<reference evidence="1" key="1">
    <citation type="submission" date="2018-01" db="EMBL/GenBank/DDBJ databases">
        <authorList>
            <person name="Chaillou S."/>
        </authorList>
    </citation>
    <scope>NUCLEOTIDE SEQUENCE [LARGE SCALE GENOMIC DNA]</scope>
    <source>
        <strain evidence="1">MFPC41A2801</strain>
    </source>
</reference>
<dbReference type="EMBL" id="OGVC01000025">
    <property type="protein sequence ID" value="SPC39156.1"/>
    <property type="molecule type" value="Genomic_DNA"/>
</dbReference>
<comment type="caution">
    <text evidence="1">The sequence shown here is derived from an EMBL/GenBank/DDBJ whole genome shotgun (WGS) entry which is preliminary data.</text>
</comment>
<keyword evidence="2" id="KW-1185">Reference proteome</keyword>
<dbReference type="Proteomes" id="UP000238739">
    <property type="component" value="Unassembled WGS sequence"/>
</dbReference>
<dbReference type="AlphaFoldDB" id="A0A2N9DWU9"/>
<proteinExistence type="predicted"/>
<protein>
    <submittedName>
        <fullName evidence="1">Uncharacterized protein</fullName>
    </submittedName>
</protein>
<name>A0A2N9DWU9_9LACO</name>
<evidence type="ECO:0000313" key="2">
    <source>
        <dbReference type="Proteomes" id="UP000238739"/>
    </source>
</evidence>
<organism evidence="1 2">
    <name type="scientific">Latilactobacillus fuchuensis</name>
    <dbReference type="NCBI Taxonomy" id="164393"/>
    <lineage>
        <taxon>Bacteria</taxon>
        <taxon>Bacillati</taxon>
        <taxon>Bacillota</taxon>
        <taxon>Bacilli</taxon>
        <taxon>Lactobacillales</taxon>
        <taxon>Lactobacillaceae</taxon>
        <taxon>Latilactobacillus</taxon>
    </lineage>
</organism>
<accession>A0A2N9DWU9</accession>
<gene>
    <name evidence="1" type="ORF">LFUMFP_310193</name>
</gene>
<sequence>MGLKPNQLKQQISLLEEQAIECANQQQLDEAKLDWYQRESNQVLGQMHQIACAKMRNLEGAADVLPRINQIVEQSNDDVVKTVWDTKTQLTESNAQRTQTNQKRLARLAEQLRVARGTRDD</sequence>